<evidence type="ECO:0000259" key="3">
    <source>
        <dbReference type="Pfam" id="PF00588"/>
    </source>
</evidence>
<organism evidence="4 5">
    <name type="scientific">Abditibacterium utsteinense</name>
    <dbReference type="NCBI Taxonomy" id="1960156"/>
    <lineage>
        <taxon>Bacteria</taxon>
        <taxon>Pseudomonadati</taxon>
        <taxon>Abditibacteriota</taxon>
        <taxon>Abditibacteriia</taxon>
        <taxon>Abditibacteriales</taxon>
        <taxon>Abditibacteriaceae</taxon>
        <taxon>Abditibacterium</taxon>
    </lineage>
</organism>
<dbReference type="Gene3D" id="3.40.1280.10">
    <property type="match status" value="1"/>
</dbReference>
<dbReference type="PANTHER" id="PTHR46429:SF1">
    <property type="entry name" value="23S RRNA (GUANOSINE-2'-O-)-METHYLTRANSFERASE RLMB"/>
    <property type="match status" value="1"/>
</dbReference>
<evidence type="ECO:0000313" key="4">
    <source>
        <dbReference type="EMBL" id="PQV64442.1"/>
    </source>
</evidence>
<dbReference type="SUPFAM" id="SSF75217">
    <property type="entry name" value="alpha/beta knot"/>
    <property type="match status" value="1"/>
</dbReference>
<evidence type="ECO:0000256" key="2">
    <source>
        <dbReference type="ARBA" id="ARBA00022679"/>
    </source>
</evidence>
<dbReference type="OrthoDB" id="9795352at2"/>
<dbReference type="GO" id="GO:0006396">
    <property type="term" value="P:RNA processing"/>
    <property type="evidence" value="ECO:0007669"/>
    <property type="project" value="InterPro"/>
</dbReference>
<dbReference type="PANTHER" id="PTHR46429">
    <property type="entry name" value="23S RRNA (GUANOSINE-2'-O-)-METHYLTRANSFERASE RLMB"/>
    <property type="match status" value="1"/>
</dbReference>
<dbReference type="GO" id="GO:0032259">
    <property type="term" value="P:methylation"/>
    <property type="evidence" value="ECO:0007669"/>
    <property type="project" value="UniProtKB-KW"/>
</dbReference>
<dbReference type="AlphaFoldDB" id="A0A2S8SUG6"/>
<keyword evidence="2" id="KW-0808">Transferase</keyword>
<dbReference type="CDD" id="cd18097">
    <property type="entry name" value="SpoU-like"/>
    <property type="match status" value="1"/>
</dbReference>
<protein>
    <submittedName>
        <fullName evidence="4">SpoU rRNA Methylase family protein</fullName>
    </submittedName>
</protein>
<dbReference type="GO" id="GO:0008173">
    <property type="term" value="F:RNA methyltransferase activity"/>
    <property type="evidence" value="ECO:0007669"/>
    <property type="project" value="InterPro"/>
</dbReference>
<dbReference type="Pfam" id="PF00588">
    <property type="entry name" value="SpoU_methylase"/>
    <property type="match status" value="1"/>
</dbReference>
<gene>
    <name evidence="4" type="ORF">B1R32_105123</name>
</gene>
<dbReference type="InterPro" id="IPR029028">
    <property type="entry name" value="Alpha/beta_knot_MTases"/>
</dbReference>
<keyword evidence="5" id="KW-1185">Reference proteome</keyword>
<dbReference type="RefSeq" id="WP_105483229.1">
    <property type="nucleotide sequence ID" value="NZ_NIGF01000005.1"/>
</dbReference>
<accession>A0A2S8SUG6</accession>
<name>A0A2S8SUG6_9BACT</name>
<dbReference type="InterPro" id="IPR029026">
    <property type="entry name" value="tRNA_m1G_MTases_N"/>
</dbReference>
<reference evidence="4 5" key="1">
    <citation type="journal article" date="2018" name="Syst. Appl. Microbiol.">
        <title>Abditibacterium utsteinense sp. nov., the first cultivated member of candidate phylum FBP, isolated from ice-free Antarctic soil samples.</title>
        <authorList>
            <person name="Tahon G."/>
            <person name="Tytgat B."/>
            <person name="Lebbe L."/>
            <person name="Carlier A."/>
            <person name="Willems A."/>
        </authorList>
    </citation>
    <scope>NUCLEOTIDE SEQUENCE [LARGE SCALE GENOMIC DNA]</scope>
    <source>
        <strain evidence="4 5">LMG 29911</strain>
    </source>
</reference>
<dbReference type="GO" id="GO:0003723">
    <property type="term" value="F:RNA binding"/>
    <property type="evidence" value="ECO:0007669"/>
    <property type="project" value="InterPro"/>
</dbReference>
<feature type="domain" description="tRNA/rRNA methyltransferase SpoU type" evidence="3">
    <location>
        <begin position="40"/>
        <end position="178"/>
    </location>
</feature>
<keyword evidence="1 4" id="KW-0489">Methyltransferase</keyword>
<dbReference type="InParanoid" id="A0A2S8SUG6"/>
<evidence type="ECO:0000256" key="1">
    <source>
        <dbReference type="ARBA" id="ARBA00022603"/>
    </source>
</evidence>
<dbReference type="EMBL" id="NIGF01000005">
    <property type="protein sequence ID" value="PQV64442.1"/>
    <property type="molecule type" value="Genomic_DNA"/>
</dbReference>
<sequence>MKDSNGETRAQDYFVRHENGTDRIPLEEALALPRTPISGILDNLRSAHNVGSIFRTCDGAGARHLSICGLSPIPPHRHLAKTALGAVDIVPWTHFETIAEAIESTKNEGAQILALEFTENSVPLTEIELKFPVALVAGNEKDGLSEETLALCDATVHLPMLGHKNSLNVSVAFGIALYEILRRYQLQTLPETQNQTAR</sequence>
<dbReference type="GO" id="GO:0005829">
    <property type="term" value="C:cytosol"/>
    <property type="evidence" value="ECO:0007669"/>
    <property type="project" value="TreeGrafter"/>
</dbReference>
<dbReference type="FunCoup" id="A0A2S8SUG6">
    <property type="interactions" value="360"/>
</dbReference>
<dbReference type="InterPro" id="IPR004441">
    <property type="entry name" value="rRNA_MeTrfase_TrmH"/>
</dbReference>
<dbReference type="InterPro" id="IPR001537">
    <property type="entry name" value="SpoU_MeTrfase"/>
</dbReference>
<dbReference type="Proteomes" id="UP000237684">
    <property type="component" value="Unassembled WGS sequence"/>
</dbReference>
<proteinExistence type="predicted"/>
<evidence type="ECO:0000313" key="5">
    <source>
        <dbReference type="Proteomes" id="UP000237684"/>
    </source>
</evidence>
<comment type="caution">
    <text evidence="4">The sequence shown here is derived from an EMBL/GenBank/DDBJ whole genome shotgun (WGS) entry which is preliminary data.</text>
</comment>